<dbReference type="EMBL" id="UGXH01000003">
    <property type="protein sequence ID" value="SUG55448.1"/>
    <property type="molecule type" value="Genomic_DNA"/>
</dbReference>
<dbReference type="GO" id="GO:0016787">
    <property type="term" value="F:hydrolase activity"/>
    <property type="evidence" value="ECO:0007669"/>
    <property type="project" value="UniProtKB-KW"/>
</dbReference>
<dbReference type="Gene3D" id="3.40.50.1820">
    <property type="entry name" value="alpha/beta hydrolase"/>
    <property type="match status" value="1"/>
</dbReference>
<evidence type="ECO:0000313" key="2">
    <source>
        <dbReference type="Proteomes" id="UP000254633"/>
    </source>
</evidence>
<dbReference type="Proteomes" id="UP000254633">
    <property type="component" value="Unassembled WGS sequence"/>
</dbReference>
<keyword evidence="1" id="KW-0378">Hydrolase</keyword>
<dbReference type="EC" id="3.5.1.101" evidence="1"/>
<accession>A0A379TXZ2</accession>
<name>A0A379TXZ2_SALDZ</name>
<reference evidence="1 2" key="1">
    <citation type="submission" date="2018-06" db="EMBL/GenBank/DDBJ databases">
        <authorList>
            <consortium name="Pathogen Informatics"/>
            <person name="Doyle S."/>
        </authorList>
    </citation>
    <scope>NUCLEOTIDE SEQUENCE [LARGE SCALE GENOMIC DNA]</scope>
    <source>
        <strain evidence="1 2">NCTC10060</strain>
    </source>
</reference>
<proteinExistence type="predicted"/>
<dbReference type="InterPro" id="IPR029058">
    <property type="entry name" value="AB_hydrolase_fold"/>
</dbReference>
<dbReference type="SUPFAM" id="SSF53474">
    <property type="entry name" value="alpha/beta-Hydrolases"/>
    <property type="match status" value="1"/>
</dbReference>
<protein>
    <submittedName>
        <fullName evidence="1">Hydrolase</fullName>
        <ecNumber evidence="1">3.5.1.101</ecNumber>
    </submittedName>
</protein>
<gene>
    <name evidence="1" type="primary">laaA_1</name>
    <name evidence="1" type="ORF">NCTC10060_02589</name>
</gene>
<evidence type="ECO:0000313" key="1">
    <source>
        <dbReference type="EMBL" id="SUG55448.1"/>
    </source>
</evidence>
<sequence>MGTNELAVNGKLPTGILRPHLRQIRCPVLVLRGENDQATERVVSPLLSHISDCRAVTIPHSSHNPHEENIAPCLAAVSAFLRDLA</sequence>
<dbReference type="AlphaFoldDB" id="A0A379TXZ2"/>
<organism evidence="1 2">
    <name type="scientific">Salmonella diarizonae</name>
    <dbReference type="NCBI Taxonomy" id="59204"/>
    <lineage>
        <taxon>Bacteria</taxon>
        <taxon>Pseudomonadati</taxon>
        <taxon>Pseudomonadota</taxon>
        <taxon>Gammaproteobacteria</taxon>
        <taxon>Enterobacterales</taxon>
        <taxon>Enterobacteriaceae</taxon>
        <taxon>Salmonella</taxon>
    </lineage>
</organism>